<evidence type="ECO:0000313" key="7">
    <source>
        <dbReference type="Proteomes" id="UP000707477"/>
    </source>
</evidence>
<dbReference type="Pfam" id="PF13558">
    <property type="entry name" value="SbcC_Walker_B"/>
    <property type="match status" value="1"/>
</dbReference>
<evidence type="ECO:0000256" key="4">
    <source>
        <dbReference type="SAM" id="Coils"/>
    </source>
</evidence>
<organism evidence="6 7">
    <name type="scientific">Levilactobacillus tujiorum</name>
    <dbReference type="NCBI Taxonomy" id="2912243"/>
    <lineage>
        <taxon>Bacteria</taxon>
        <taxon>Bacillati</taxon>
        <taxon>Bacillota</taxon>
        <taxon>Bacilli</taxon>
        <taxon>Lactobacillales</taxon>
        <taxon>Lactobacillaceae</taxon>
        <taxon>Levilactobacillus</taxon>
    </lineage>
</organism>
<dbReference type="EMBL" id="JAAVSD010000011">
    <property type="protein sequence ID" value="NLR29622.1"/>
    <property type="molecule type" value="Genomic_DNA"/>
</dbReference>
<dbReference type="SUPFAM" id="SSF52540">
    <property type="entry name" value="P-loop containing nucleoside triphosphate hydrolases"/>
    <property type="match status" value="1"/>
</dbReference>
<protein>
    <recommendedName>
        <fullName evidence="3">Nuclease SbcCD subunit C</fullName>
    </recommendedName>
</protein>
<gene>
    <name evidence="6" type="ORF">HEQ44_05430</name>
</gene>
<reference evidence="6 7" key="1">
    <citation type="submission" date="2020-03" db="EMBL/GenBank/DDBJ databases">
        <authorList>
            <person name="Zhang Z."/>
            <person name="Guo Z."/>
            <person name="Hou Q."/>
            <person name="Shen X."/>
        </authorList>
    </citation>
    <scope>NUCLEOTIDE SEQUENCE [LARGE SCALE GENOMIC DNA]</scope>
    <source>
        <strain evidence="6 7">HBUAS51329</strain>
    </source>
</reference>
<keyword evidence="4" id="KW-0175">Coiled coil</keyword>
<sequence length="1051" mass="118271">MRPLTLHLQYFGPYRDETIDFTKFEATPLFLISGKTGSGKTTIFDGMCYALFDQSSGVDREPQAMRSDFATTQDRTRVTFEFSHRDRRYRIVREPAQMQHKKRGTGLTKLAAKVELTVFEGATEVDQLTKSRQVDDYLQNLLQMDGKQFAQIVLLPQGEFRRFLTAPSEDKATVLEQLFNTEIFAQWTDRLRAKLRQDQAQNEDVAQQLQRLEQDLIWTADNQESVQELMTAQQVTELLALMTTQQATTQDLVTAIAAQLKTAQQRVTALTQQDTREDQLLQDRQQLAVQVERQQRLAEQLPQMTTLQQTIKQLEWVQTIQPQWQERTVAQHELKQRQATVQQAQERLAVAQQAQQAAVKQQKDSATIDQRIATTKDELAQQAKVKPIYQQIAELTRQLKVAQQQVTTAQQAVQAAQTTLTQSQHAQQNLQQIVDQQTTVYQASQSLTKQEAQLTDWQRQLRTLQDGDQREQFLQQQVTTLQAQLKAQQGQAQQAQQQAEALNQELLNHEIVRLVGQLKPGSPCPICGATDHPAPAAVADTTVTEAEVKQAQAVAQRQQDQAAQLSARLTSSQQSLTDQQQKQQAGLKQLASDLSVSLNVDNALAELTQQFSKLVAQNQRAMQENQYQLAEIKTAQEQLTKLAQQAQQQTQQLQRAQADHQDKTRAVDRLAAQLTTQQQQLPEQAATLAEFQAQEQTLRQRLATDQATWDAITERVTKATNQVTIATTEVKAATSEVTKSQQRVTTTADQVATLLAEHFDQVTPTIEADVAQQLEQIALLPTQRARLHDFQTQRERVATTIAELKKRVADRPTPDREQTQAALQAATKQVNELLDQRHTYQDQWQRNSEVMTKLNQLIAQQAVALKQTQELTELVGVVNGDGPNSKLGLERYVLQTYLRQILTVGNQRLQQLTNGRYQFLVDEQPATYKKNSGLEINVYDDHVGEQRSVHTLSGGESFIAALALALALGEVIQQTTGSVDVDALFIDEGFGSLDEDALMTALESLETVEGRHRMIGIISHVSELRAQVPNQLQVVSNGNGESSITYQIDES</sequence>
<evidence type="ECO:0000256" key="2">
    <source>
        <dbReference type="ARBA" id="ARBA00011322"/>
    </source>
</evidence>
<evidence type="ECO:0000256" key="3">
    <source>
        <dbReference type="ARBA" id="ARBA00013368"/>
    </source>
</evidence>
<feature type="coiled-coil region" evidence="4">
    <location>
        <begin position="392"/>
        <end position="419"/>
    </location>
</feature>
<feature type="coiled-coil region" evidence="4">
    <location>
        <begin position="604"/>
        <end position="673"/>
    </location>
</feature>
<dbReference type="PANTHER" id="PTHR32114:SF2">
    <property type="entry name" value="ABC TRANSPORTER ABCH.3"/>
    <property type="match status" value="1"/>
</dbReference>
<dbReference type="InterPro" id="IPR027417">
    <property type="entry name" value="P-loop_NTPase"/>
</dbReference>
<evidence type="ECO:0000313" key="6">
    <source>
        <dbReference type="EMBL" id="NLR29622.1"/>
    </source>
</evidence>
<dbReference type="Proteomes" id="UP000707477">
    <property type="component" value="Unassembled WGS sequence"/>
</dbReference>
<evidence type="ECO:0000259" key="5">
    <source>
        <dbReference type="Pfam" id="PF13476"/>
    </source>
</evidence>
<comment type="subunit">
    <text evidence="2">Heterodimer of SbcC and SbcD.</text>
</comment>
<feature type="coiled-coil region" evidence="4">
    <location>
        <begin position="447"/>
        <end position="512"/>
    </location>
</feature>
<comment type="caution">
    <text evidence="6">The sequence shown here is derived from an EMBL/GenBank/DDBJ whole genome shotgun (WGS) entry which is preliminary data.</text>
</comment>
<name>A0ABX1L3M6_9LACO</name>
<dbReference type="RefSeq" id="WP_168849418.1">
    <property type="nucleotide sequence ID" value="NZ_JAAVSD010000011.1"/>
</dbReference>
<comment type="similarity">
    <text evidence="1">Belongs to the SMC family. SbcC subfamily.</text>
</comment>
<feature type="coiled-coil region" evidence="4">
    <location>
        <begin position="787"/>
        <end position="843"/>
    </location>
</feature>
<dbReference type="InterPro" id="IPR038729">
    <property type="entry name" value="Rad50/SbcC_AAA"/>
</dbReference>
<dbReference type="Pfam" id="PF13476">
    <property type="entry name" value="AAA_23"/>
    <property type="match status" value="1"/>
</dbReference>
<accession>A0ABX1L3M6</accession>
<evidence type="ECO:0000256" key="1">
    <source>
        <dbReference type="ARBA" id="ARBA00006930"/>
    </source>
</evidence>
<feature type="coiled-coil region" evidence="4">
    <location>
        <begin position="188"/>
        <end position="215"/>
    </location>
</feature>
<feature type="domain" description="Rad50/SbcC-type AAA" evidence="5">
    <location>
        <begin position="6"/>
        <end position="216"/>
    </location>
</feature>
<proteinExistence type="inferred from homology"/>
<keyword evidence="7" id="KW-1185">Reference proteome</keyword>
<dbReference type="Gene3D" id="3.40.50.300">
    <property type="entry name" value="P-loop containing nucleotide triphosphate hydrolases"/>
    <property type="match status" value="2"/>
</dbReference>
<feature type="coiled-coil region" evidence="4">
    <location>
        <begin position="327"/>
        <end position="361"/>
    </location>
</feature>
<dbReference type="PANTHER" id="PTHR32114">
    <property type="entry name" value="ABC TRANSPORTER ABCH.3"/>
    <property type="match status" value="1"/>
</dbReference>